<organism evidence="2 3">
    <name type="scientific">Pandoravirus inopinatum</name>
    <dbReference type="NCBI Taxonomy" id="1605721"/>
    <lineage>
        <taxon>Viruses</taxon>
        <taxon>Pandoravirus</taxon>
    </lineage>
</organism>
<dbReference type="Proteomes" id="UP000202511">
    <property type="component" value="Segment"/>
</dbReference>
<dbReference type="EMBL" id="KP136319">
    <property type="protein sequence ID" value="AJF97510.1"/>
    <property type="molecule type" value="Genomic_DNA"/>
</dbReference>
<feature type="transmembrane region" description="Helical" evidence="1">
    <location>
        <begin position="48"/>
        <end position="69"/>
    </location>
</feature>
<keyword evidence="1" id="KW-0812">Transmembrane</keyword>
<sequence>MHSYIIDPICVNLMPHVSNMALPAAVLIGIVLHSRVRAQGLSTWFGIYYVVAAFLAGVANAVTVCIIVVVCYRPTYIFNGIAQYLVAPLLLRAVGPSILYVAAGIITSAVVHYFVGALAITVIARIGERAAHRSVE</sequence>
<proteinExistence type="predicted"/>
<accession>A0A0B5J6U3</accession>
<dbReference type="KEGG" id="vg:23462427"/>
<evidence type="ECO:0000256" key="1">
    <source>
        <dbReference type="SAM" id="Phobius"/>
    </source>
</evidence>
<feature type="transmembrane region" description="Helical" evidence="1">
    <location>
        <begin position="76"/>
        <end position="94"/>
    </location>
</feature>
<keyword evidence="1" id="KW-1133">Transmembrane helix</keyword>
<evidence type="ECO:0000313" key="3">
    <source>
        <dbReference type="Proteomes" id="UP000202511"/>
    </source>
</evidence>
<name>A0A0B5J6U3_9VIRU</name>
<dbReference type="GeneID" id="23462427"/>
<feature type="transmembrane region" description="Helical" evidence="1">
    <location>
        <begin position="100"/>
        <end position="124"/>
    </location>
</feature>
<protein>
    <submittedName>
        <fullName evidence="2">Uncharacterized protein</fullName>
    </submittedName>
</protein>
<reference evidence="2 3" key="1">
    <citation type="journal article" date="2015" name="Parasitol. Res.">
        <title>Viruses in close associations with free-living amoebae.</title>
        <authorList>
            <person name="Scheid P."/>
        </authorList>
    </citation>
    <scope>NUCLEOTIDE SEQUENCE [LARGE SCALE GENOMIC DNA]</scope>
    <source>
        <strain evidence="2">KlaHel</strain>
    </source>
</reference>
<evidence type="ECO:0000313" key="2">
    <source>
        <dbReference type="EMBL" id="AJF97510.1"/>
    </source>
</evidence>
<dbReference type="RefSeq" id="YP_009119745.1">
    <property type="nucleotide sequence ID" value="NC_026440.1"/>
</dbReference>
<keyword evidence="1" id="KW-0472">Membrane</keyword>